<organism evidence="2 3">
    <name type="scientific">Mugilogobius chulae</name>
    <name type="common">yellowstripe goby</name>
    <dbReference type="NCBI Taxonomy" id="88201"/>
    <lineage>
        <taxon>Eukaryota</taxon>
        <taxon>Metazoa</taxon>
        <taxon>Chordata</taxon>
        <taxon>Craniata</taxon>
        <taxon>Vertebrata</taxon>
        <taxon>Euteleostomi</taxon>
        <taxon>Actinopterygii</taxon>
        <taxon>Neopterygii</taxon>
        <taxon>Teleostei</taxon>
        <taxon>Neoteleostei</taxon>
        <taxon>Acanthomorphata</taxon>
        <taxon>Gobiaria</taxon>
        <taxon>Gobiiformes</taxon>
        <taxon>Gobioidei</taxon>
        <taxon>Gobiidae</taxon>
        <taxon>Gobionellinae</taxon>
        <taxon>Mugilogobius</taxon>
    </lineage>
</organism>
<name>A0AAW0Q184_9GOBI</name>
<dbReference type="InterPro" id="IPR051825">
    <property type="entry name" value="SRCIN1"/>
</dbReference>
<accession>A0AAW0Q184</accession>
<dbReference type="GO" id="GO:0005737">
    <property type="term" value="C:cytoplasm"/>
    <property type="evidence" value="ECO:0007669"/>
    <property type="project" value="TreeGrafter"/>
</dbReference>
<gene>
    <name evidence="2" type="ORF">WMY93_000120</name>
</gene>
<feature type="compositionally biased region" description="Low complexity" evidence="1">
    <location>
        <begin position="207"/>
        <end position="221"/>
    </location>
</feature>
<evidence type="ECO:0000313" key="2">
    <source>
        <dbReference type="EMBL" id="KAK7944392.1"/>
    </source>
</evidence>
<dbReference type="EMBL" id="JBBPFD010000001">
    <property type="protein sequence ID" value="KAK7944392.1"/>
    <property type="molecule type" value="Genomic_DNA"/>
</dbReference>
<feature type="compositionally biased region" description="Basic and acidic residues" evidence="1">
    <location>
        <begin position="225"/>
        <end position="234"/>
    </location>
</feature>
<feature type="region of interest" description="Disordered" evidence="1">
    <location>
        <begin position="110"/>
        <end position="375"/>
    </location>
</feature>
<proteinExistence type="predicted"/>
<feature type="compositionally biased region" description="Polar residues" evidence="1">
    <location>
        <begin position="350"/>
        <end position="362"/>
    </location>
</feature>
<dbReference type="PANTHER" id="PTHR22741">
    <property type="entry name" value="P140CAP/SNIP-RELATED"/>
    <property type="match status" value="1"/>
</dbReference>
<feature type="compositionally biased region" description="Basic and acidic residues" evidence="1">
    <location>
        <begin position="405"/>
        <end position="416"/>
    </location>
</feature>
<sequence>MSLQSSDQSRVCVCSELEEFVADLQRSVRSGPGSVSLRDVELAAVNLRKVGQAMALLKGEFPQLQSRMCSVLRLEVEVMRFLKEEPLKMDSMLSRIRSLTEDLSTLHRSVSESFVQSRDSEQTQGSPKPLPRSSFKTPHNGSDSGTLESGPASPNVARRSTASTASTERNEPPQNTEESTRLAPDGRVSPDANQTKPDQTRTESDQPDSSQSQSDRPLQDLPQDLPRDQLRSRESPVPNPALVQTSPAASGAEREKSKHVEEEKTKPKDEAESRVFKRPQRPSTDNKSIKVNASPPQGSSVSSSVTNVKSVDGKQAAGPQVEREKVQVTKPPRQPPEVKPKPQKSAALKGNSSSNHCPATTTAEKKEPEDTTEVTVERTCSTCANHNQTKETSAFSVLPSSLQTHTDHFSTDRTPENHPNSSNSYQTNQKTITWKLQTSS</sequence>
<reference evidence="3" key="1">
    <citation type="submission" date="2024-04" db="EMBL/GenBank/DDBJ databases">
        <title>Salinicola lusitanus LLJ914,a marine bacterium isolated from the Okinawa Trough.</title>
        <authorList>
            <person name="Li J."/>
        </authorList>
    </citation>
    <scope>NUCLEOTIDE SEQUENCE [LARGE SCALE GENOMIC DNA]</scope>
</reference>
<keyword evidence="3" id="KW-1185">Reference proteome</keyword>
<feature type="compositionally biased region" description="Polar residues" evidence="1">
    <location>
        <begin position="281"/>
        <end position="298"/>
    </location>
</feature>
<feature type="compositionally biased region" description="Polar residues" evidence="1">
    <location>
        <begin position="134"/>
        <end position="147"/>
    </location>
</feature>
<protein>
    <submittedName>
        <fullName evidence="2">Uncharacterized protein</fullName>
    </submittedName>
</protein>
<feature type="compositionally biased region" description="Polar residues" evidence="1">
    <location>
        <begin position="158"/>
        <end position="177"/>
    </location>
</feature>
<dbReference type="Proteomes" id="UP001460270">
    <property type="component" value="Unassembled WGS sequence"/>
</dbReference>
<dbReference type="PANTHER" id="PTHR22741:SF10">
    <property type="entry name" value="COILED-COIL DOMAIN-CONTAINING PROTEIN CG32809"/>
    <property type="match status" value="1"/>
</dbReference>
<evidence type="ECO:0000313" key="3">
    <source>
        <dbReference type="Proteomes" id="UP001460270"/>
    </source>
</evidence>
<comment type="caution">
    <text evidence="2">The sequence shown here is derived from an EMBL/GenBank/DDBJ whole genome shotgun (WGS) entry which is preliminary data.</text>
</comment>
<feature type="region of interest" description="Disordered" evidence="1">
    <location>
        <begin position="391"/>
        <end position="440"/>
    </location>
</feature>
<dbReference type="AlphaFoldDB" id="A0AAW0Q184"/>
<feature type="compositionally biased region" description="Polar residues" evidence="1">
    <location>
        <begin position="417"/>
        <end position="440"/>
    </location>
</feature>
<evidence type="ECO:0000256" key="1">
    <source>
        <dbReference type="SAM" id="MobiDB-lite"/>
    </source>
</evidence>
<feature type="compositionally biased region" description="Polar residues" evidence="1">
    <location>
        <begin position="110"/>
        <end position="126"/>
    </location>
</feature>
<feature type="compositionally biased region" description="Basic and acidic residues" evidence="1">
    <location>
        <begin position="252"/>
        <end position="275"/>
    </location>
</feature>
<feature type="compositionally biased region" description="Low complexity" evidence="1">
    <location>
        <begin position="299"/>
        <end position="310"/>
    </location>
</feature>
<feature type="compositionally biased region" description="Polar residues" evidence="1">
    <location>
        <begin position="391"/>
        <end position="404"/>
    </location>
</feature>